<evidence type="ECO:0000256" key="4">
    <source>
        <dbReference type="ARBA" id="ARBA00022989"/>
    </source>
</evidence>
<dbReference type="InterPro" id="IPR051143">
    <property type="entry name" value="TrkH_K-transport"/>
</dbReference>
<comment type="subcellular location">
    <subcellularLocation>
        <location evidence="1">Membrane</location>
        <topology evidence="1">Multi-pass membrane protein</topology>
    </subcellularLocation>
</comment>
<evidence type="ECO:0008006" key="10">
    <source>
        <dbReference type="Google" id="ProtNLM"/>
    </source>
</evidence>
<dbReference type="STRING" id="4829.A0A168T7X3"/>
<dbReference type="PANTHER" id="PTHR31064">
    <property type="entry name" value="POTASSIUM TRANSPORT PROTEIN DDB_G0292412-RELATED"/>
    <property type="match status" value="1"/>
</dbReference>
<accession>A0A168T7X3</accession>
<keyword evidence="2" id="KW-0813">Transport</keyword>
<dbReference type="InterPro" id="IPR003445">
    <property type="entry name" value="Cat_transpt"/>
</dbReference>
<evidence type="ECO:0000256" key="5">
    <source>
        <dbReference type="ARBA" id="ARBA00023065"/>
    </source>
</evidence>
<gene>
    <name evidence="8" type="primary">ABSGL_15325.1 scaffold 16604</name>
</gene>
<name>A0A168T7X3_ABSGL</name>
<dbReference type="PANTHER" id="PTHR31064:SF30">
    <property type="entry name" value="HIGH-AFFINITY POTASSIUM TRANSPORT PROTEIN-RELATED"/>
    <property type="match status" value="1"/>
</dbReference>
<evidence type="ECO:0000256" key="3">
    <source>
        <dbReference type="ARBA" id="ARBA00022692"/>
    </source>
</evidence>
<sequence>MQLTHLTIVAGFSVVNVALLNPGTILVYIVAMYIGVYPVAISMRNSNVYQERSLGMYRTETDHQDTDDYDNSNGAILKLRKQRTINSVMTSSKKIFQQPDFFVMTQLQQQLSQDICWVIVGVFCVCVLEAQAIMSPSPITIASVIYECVSAFGCVGGSFGGTTTPGTSQSTDYRTVSKLVIILLMYRGRHRSLPAAIDRAVLLPSEQLERSDSEEQKLSRLHRSSSCFNTISSHPANIRVYRRSDTL</sequence>
<protein>
    <recommendedName>
        <fullName evidence="10">Cation transporter</fullName>
    </recommendedName>
</protein>
<organism evidence="8">
    <name type="scientific">Absidia glauca</name>
    <name type="common">Pin mould</name>
    <dbReference type="NCBI Taxonomy" id="4829"/>
    <lineage>
        <taxon>Eukaryota</taxon>
        <taxon>Fungi</taxon>
        <taxon>Fungi incertae sedis</taxon>
        <taxon>Mucoromycota</taxon>
        <taxon>Mucoromycotina</taxon>
        <taxon>Mucoromycetes</taxon>
        <taxon>Mucorales</taxon>
        <taxon>Cunninghamellaceae</taxon>
        <taxon>Absidia</taxon>
    </lineage>
</organism>
<feature type="transmembrane region" description="Helical" evidence="7">
    <location>
        <begin position="115"/>
        <end position="134"/>
    </location>
</feature>
<reference evidence="8" key="1">
    <citation type="submission" date="2016-04" db="EMBL/GenBank/DDBJ databases">
        <authorList>
            <person name="Evans L.H."/>
            <person name="Alamgir A."/>
            <person name="Owens N."/>
            <person name="Weber N.D."/>
            <person name="Virtaneva K."/>
            <person name="Barbian K."/>
            <person name="Babar A."/>
            <person name="Rosenke K."/>
        </authorList>
    </citation>
    <scope>NUCLEOTIDE SEQUENCE [LARGE SCALE GENOMIC DNA]</scope>
    <source>
        <strain evidence="8">CBS 101.48</strain>
    </source>
</reference>
<dbReference type="GO" id="GO:0030007">
    <property type="term" value="P:intracellular potassium ion homeostasis"/>
    <property type="evidence" value="ECO:0007669"/>
    <property type="project" value="TreeGrafter"/>
</dbReference>
<evidence type="ECO:0000256" key="6">
    <source>
        <dbReference type="ARBA" id="ARBA00023136"/>
    </source>
</evidence>
<dbReference type="GO" id="GO:1990573">
    <property type="term" value="P:potassium ion import across plasma membrane"/>
    <property type="evidence" value="ECO:0007669"/>
    <property type="project" value="TreeGrafter"/>
</dbReference>
<dbReference type="InParanoid" id="A0A168T7X3"/>
<keyword evidence="6 7" id="KW-0472">Membrane</keyword>
<dbReference type="OMA" id="VISAYAC"/>
<keyword evidence="4 7" id="KW-1133">Transmembrane helix</keyword>
<evidence type="ECO:0000256" key="2">
    <source>
        <dbReference type="ARBA" id="ARBA00022448"/>
    </source>
</evidence>
<feature type="transmembrane region" description="Helical" evidence="7">
    <location>
        <begin position="25"/>
        <end position="43"/>
    </location>
</feature>
<keyword evidence="3 7" id="KW-0812">Transmembrane</keyword>
<dbReference type="GO" id="GO:0005886">
    <property type="term" value="C:plasma membrane"/>
    <property type="evidence" value="ECO:0007669"/>
    <property type="project" value="TreeGrafter"/>
</dbReference>
<evidence type="ECO:0000256" key="7">
    <source>
        <dbReference type="SAM" id="Phobius"/>
    </source>
</evidence>
<dbReference type="AlphaFoldDB" id="A0A168T7X3"/>
<dbReference type="Pfam" id="PF02386">
    <property type="entry name" value="TrkH"/>
    <property type="match status" value="1"/>
</dbReference>
<dbReference type="EMBL" id="LT555164">
    <property type="protein sequence ID" value="SAM09624.1"/>
    <property type="molecule type" value="Genomic_DNA"/>
</dbReference>
<keyword evidence="9" id="KW-1185">Reference proteome</keyword>
<dbReference type="Proteomes" id="UP000078561">
    <property type="component" value="Unassembled WGS sequence"/>
</dbReference>
<evidence type="ECO:0000256" key="1">
    <source>
        <dbReference type="ARBA" id="ARBA00004141"/>
    </source>
</evidence>
<keyword evidence="5" id="KW-0406">Ion transport</keyword>
<evidence type="ECO:0000313" key="9">
    <source>
        <dbReference type="Proteomes" id="UP000078561"/>
    </source>
</evidence>
<proteinExistence type="predicted"/>
<dbReference type="OrthoDB" id="9999863at2759"/>
<dbReference type="GO" id="GO:0140107">
    <property type="term" value="F:high-affinity potassium ion transmembrane transporter activity"/>
    <property type="evidence" value="ECO:0007669"/>
    <property type="project" value="TreeGrafter"/>
</dbReference>
<evidence type="ECO:0000313" key="8">
    <source>
        <dbReference type="EMBL" id="SAM09624.1"/>
    </source>
</evidence>